<feature type="transmembrane region" description="Helical" evidence="1">
    <location>
        <begin position="49"/>
        <end position="66"/>
    </location>
</feature>
<dbReference type="RefSeq" id="WP_202009736.1">
    <property type="nucleotide sequence ID" value="NZ_JAERRB010000003.1"/>
</dbReference>
<accession>A0ABS1KRD9</accession>
<evidence type="ECO:0000256" key="1">
    <source>
        <dbReference type="SAM" id="Phobius"/>
    </source>
</evidence>
<comment type="caution">
    <text evidence="2">The sequence shown here is derived from an EMBL/GenBank/DDBJ whole genome shotgun (WGS) entry which is preliminary data.</text>
</comment>
<dbReference type="Proteomes" id="UP000613030">
    <property type="component" value="Unassembled WGS sequence"/>
</dbReference>
<evidence type="ECO:0000313" key="2">
    <source>
        <dbReference type="EMBL" id="MBL0742014.1"/>
    </source>
</evidence>
<protein>
    <submittedName>
        <fullName evidence="2">Uncharacterized protein</fullName>
    </submittedName>
</protein>
<sequence length="82" mass="9470">MKKIIQGVATIGFIILASFLSLVVISYFYSFIYSTMHPGFRNLPLSSDRWVRLIVIISAVSDFFVLRHLLRKLKQHVGGTWR</sequence>
<feature type="transmembrane region" description="Helical" evidence="1">
    <location>
        <begin position="7"/>
        <end position="29"/>
    </location>
</feature>
<keyword evidence="1" id="KW-1133">Transmembrane helix</keyword>
<name>A0ABS1KRD9_9BACT</name>
<reference evidence="2 3" key="1">
    <citation type="submission" date="2021-01" db="EMBL/GenBank/DDBJ databases">
        <title>Chryseolinea sp. Jin1 Genome sequencing and assembly.</title>
        <authorList>
            <person name="Kim I."/>
        </authorList>
    </citation>
    <scope>NUCLEOTIDE SEQUENCE [LARGE SCALE GENOMIC DNA]</scope>
    <source>
        <strain evidence="2 3">Jin1</strain>
    </source>
</reference>
<organism evidence="2 3">
    <name type="scientific">Chryseolinea lacunae</name>
    <dbReference type="NCBI Taxonomy" id="2801331"/>
    <lineage>
        <taxon>Bacteria</taxon>
        <taxon>Pseudomonadati</taxon>
        <taxon>Bacteroidota</taxon>
        <taxon>Cytophagia</taxon>
        <taxon>Cytophagales</taxon>
        <taxon>Fulvivirgaceae</taxon>
        <taxon>Chryseolinea</taxon>
    </lineage>
</organism>
<gene>
    <name evidence="2" type="ORF">JI741_12340</name>
</gene>
<keyword evidence="1" id="KW-0472">Membrane</keyword>
<keyword evidence="3" id="KW-1185">Reference proteome</keyword>
<keyword evidence="1" id="KW-0812">Transmembrane</keyword>
<dbReference type="EMBL" id="JAERRB010000003">
    <property type="protein sequence ID" value="MBL0742014.1"/>
    <property type="molecule type" value="Genomic_DNA"/>
</dbReference>
<evidence type="ECO:0000313" key="3">
    <source>
        <dbReference type="Proteomes" id="UP000613030"/>
    </source>
</evidence>
<proteinExistence type="predicted"/>